<evidence type="ECO:0000313" key="3">
    <source>
        <dbReference type="EMBL" id="SDP35304.1"/>
    </source>
</evidence>
<evidence type="ECO:0000256" key="1">
    <source>
        <dbReference type="ARBA" id="ARBA00023211"/>
    </source>
</evidence>
<dbReference type="InterPro" id="IPR050073">
    <property type="entry name" value="2-IPM_HCS-like"/>
</dbReference>
<evidence type="ECO:0000313" key="4">
    <source>
        <dbReference type="Proteomes" id="UP000182412"/>
    </source>
</evidence>
<dbReference type="PANTHER" id="PTHR10277">
    <property type="entry name" value="HOMOCITRATE SYNTHASE-RELATED"/>
    <property type="match status" value="1"/>
</dbReference>
<dbReference type="EMBL" id="FNJQ01000015">
    <property type="protein sequence ID" value="SDP35304.1"/>
    <property type="molecule type" value="Genomic_DNA"/>
</dbReference>
<dbReference type="GO" id="GO:0003852">
    <property type="term" value="F:2-isopropylmalate synthase activity"/>
    <property type="evidence" value="ECO:0007669"/>
    <property type="project" value="TreeGrafter"/>
</dbReference>
<name>A0A1H0S0S2_SELRU</name>
<dbReference type="SUPFAM" id="SSF51569">
    <property type="entry name" value="Aldolase"/>
    <property type="match status" value="1"/>
</dbReference>
<dbReference type="RefSeq" id="WP_218122879.1">
    <property type="nucleotide sequence ID" value="NZ_FNJQ01000015.1"/>
</dbReference>
<sequence length="537" mass="61772">MSNIITDKLHLLDCTLRDGGYVNDWNFGHHSITSIYKQLDSAGVDYIEVGFLDDRRPFDPNRSIAPNTECFYEIFKDVKKKHALPVAMINFGTCDLSNIGDCSTTFIEGIRVIFKKEKIDKALPFCKAIKEKGYKLFIQAISITAYSDMEMLKYVEKINGIKPYAFSIVDTYGLLDTKWLTHYFNLIDNNLDPEIIVGYHAHNNFQLAFSNSMNFLHINTKRDRVVDATVYGMGKSAGNCPIELLSMQMNKYFDKKYDINSFLEIMDVNLMPIYQKRFWGYKYNFYISAMQNCHPNYVQYLLDKKTLTVTSINEILSALPEEKKLLYDEICIEKLYSEHQTNNIDDSEACARLTEALGDKEVLLLGPGGSIVENEKRIKNIIKEKGAVTISVNFATELFESEYVFLSNAKRYNAWADMFNMLPQSCKMILTSNINAFDRKPDYVINYSSLLRGENYKKDNALLLVMKLMQRIGKRKIFLAGFDGFTGDNSDYYDVSYSFASEEGVLVHNNEIISDMIMDMTNEIDVEFITPSLYKMV</sequence>
<proteinExistence type="predicted"/>
<dbReference type="PANTHER" id="PTHR10277:SF9">
    <property type="entry name" value="2-ISOPROPYLMALATE SYNTHASE 1, CHLOROPLASTIC-RELATED"/>
    <property type="match status" value="1"/>
</dbReference>
<dbReference type="AlphaFoldDB" id="A0A1H0S0S2"/>
<feature type="domain" description="Pyruvate carboxyltransferase" evidence="2">
    <location>
        <begin position="9"/>
        <end position="266"/>
    </location>
</feature>
<keyword evidence="1" id="KW-0464">Manganese</keyword>
<protein>
    <submittedName>
        <fullName evidence="3">4-hydroxy 2-oxovalerate aldolase</fullName>
    </submittedName>
</protein>
<gene>
    <name evidence="3" type="ORF">SAMN05216366_1158</name>
</gene>
<dbReference type="InterPro" id="IPR000891">
    <property type="entry name" value="PYR_CT"/>
</dbReference>
<accession>A0A1H0S0S2</accession>
<dbReference type="Gene3D" id="3.20.20.70">
    <property type="entry name" value="Aldolase class I"/>
    <property type="match status" value="1"/>
</dbReference>
<dbReference type="Pfam" id="PF00682">
    <property type="entry name" value="HMGL-like"/>
    <property type="match status" value="1"/>
</dbReference>
<organism evidence="3 4">
    <name type="scientific">Selenomonas ruminantium</name>
    <dbReference type="NCBI Taxonomy" id="971"/>
    <lineage>
        <taxon>Bacteria</taxon>
        <taxon>Bacillati</taxon>
        <taxon>Bacillota</taxon>
        <taxon>Negativicutes</taxon>
        <taxon>Selenomonadales</taxon>
        <taxon>Selenomonadaceae</taxon>
        <taxon>Selenomonas</taxon>
    </lineage>
</organism>
<evidence type="ECO:0000259" key="2">
    <source>
        <dbReference type="Pfam" id="PF00682"/>
    </source>
</evidence>
<dbReference type="Proteomes" id="UP000182412">
    <property type="component" value="Unassembled WGS sequence"/>
</dbReference>
<dbReference type="CDD" id="cd07944">
    <property type="entry name" value="DRE_TIM_HOA_like"/>
    <property type="match status" value="1"/>
</dbReference>
<reference evidence="3 4" key="1">
    <citation type="submission" date="2016-10" db="EMBL/GenBank/DDBJ databases">
        <authorList>
            <person name="de Groot N.N."/>
        </authorList>
    </citation>
    <scope>NUCLEOTIDE SEQUENCE [LARGE SCALE GENOMIC DNA]</scope>
    <source>
        <strain evidence="3 4">S137</strain>
    </source>
</reference>
<dbReference type="InterPro" id="IPR013785">
    <property type="entry name" value="Aldolase_TIM"/>
</dbReference>
<dbReference type="GO" id="GO:0009098">
    <property type="term" value="P:L-leucine biosynthetic process"/>
    <property type="evidence" value="ECO:0007669"/>
    <property type="project" value="TreeGrafter"/>
</dbReference>